<evidence type="ECO:0000313" key="3">
    <source>
        <dbReference type="Proteomes" id="UP000316095"/>
    </source>
</evidence>
<dbReference type="OrthoDB" id="214626at2"/>
<evidence type="ECO:0000256" key="1">
    <source>
        <dbReference type="SAM" id="Phobius"/>
    </source>
</evidence>
<accession>A0A5C5XJD4</accession>
<evidence type="ECO:0000313" key="2">
    <source>
        <dbReference type="EMBL" id="TWT62443.1"/>
    </source>
</evidence>
<organism evidence="2 3">
    <name type="scientific">Rubinisphaera italica</name>
    <dbReference type="NCBI Taxonomy" id="2527969"/>
    <lineage>
        <taxon>Bacteria</taxon>
        <taxon>Pseudomonadati</taxon>
        <taxon>Planctomycetota</taxon>
        <taxon>Planctomycetia</taxon>
        <taxon>Planctomycetales</taxon>
        <taxon>Planctomycetaceae</taxon>
        <taxon>Rubinisphaera</taxon>
    </lineage>
</organism>
<dbReference type="Proteomes" id="UP000316095">
    <property type="component" value="Unassembled WGS sequence"/>
</dbReference>
<keyword evidence="1" id="KW-1133">Transmembrane helix</keyword>
<proteinExistence type="predicted"/>
<gene>
    <name evidence="2" type="ORF">Pan54_31850</name>
</gene>
<dbReference type="AlphaFoldDB" id="A0A5C5XJD4"/>
<comment type="caution">
    <text evidence="2">The sequence shown here is derived from an EMBL/GenBank/DDBJ whole genome shotgun (WGS) entry which is preliminary data.</text>
</comment>
<dbReference type="RefSeq" id="WP_146504296.1">
    <property type="nucleotide sequence ID" value="NZ_SJPG01000001.1"/>
</dbReference>
<sequence length="102" mass="11623">MTKLISLFAGILIGGVLVYTGFNYHIVKTDKTTYMISKQKSELADVYVDIRDWDYQTWAKHPNLAQAMTEAGHGDLVQRSLTEDVLDTIFRKIGGTEQRTRK</sequence>
<name>A0A5C5XJD4_9PLAN</name>
<feature type="transmembrane region" description="Helical" evidence="1">
    <location>
        <begin position="6"/>
        <end position="27"/>
    </location>
</feature>
<keyword evidence="1" id="KW-0472">Membrane</keyword>
<keyword evidence="3" id="KW-1185">Reference proteome</keyword>
<reference evidence="2 3" key="1">
    <citation type="submission" date="2019-02" db="EMBL/GenBank/DDBJ databases">
        <title>Deep-cultivation of Planctomycetes and their phenomic and genomic characterization uncovers novel biology.</title>
        <authorList>
            <person name="Wiegand S."/>
            <person name="Jogler M."/>
            <person name="Boedeker C."/>
            <person name="Pinto D."/>
            <person name="Vollmers J."/>
            <person name="Rivas-Marin E."/>
            <person name="Kohn T."/>
            <person name="Peeters S.H."/>
            <person name="Heuer A."/>
            <person name="Rast P."/>
            <person name="Oberbeckmann S."/>
            <person name="Bunk B."/>
            <person name="Jeske O."/>
            <person name="Meyerdierks A."/>
            <person name="Storesund J.E."/>
            <person name="Kallscheuer N."/>
            <person name="Luecker S."/>
            <person name="Lage O.M."/>
            <person name="Pohl T."/>
            <person name="Merkel B.J."/>
            <person name="Hornburger P."/>
            <person name="Mueller R.-W."/>
            <person name="Bruemmer F."/>
            <person name="Labrenz M."/>
            <person name="Spormann A.M."/>
            <person name="Op Den Camp H."/>
            <person name="Overmann J."/>
            <person name="Amann R."/>
            <person name="Jetten M.S.M."/>
            <person name="Mascher T."/>
            <person name="Medema M.H."/>
            <person name="Devos D.P."/>
            <person name="Kaster A.-K."/>
            <person name="Ovreas L."/>
            <person name="Rohde M."/>
            <person name="Galperin M.Y."/>
            <person name="Jogler C."/>
        </authorList>
    </citation>
    <scope>NUCLEOTIDE SEQUENCE [LARGE SCALE GENOMIC DNA]</scope>
    <source>
        <strain evidence="2 3">Pan54</strain>
    </source>
</reference>
<keyword evidence="1" id="KW-0812">Transmembrane</keyword>
<dbReference type="EMBL" id="SJPG01000001">
    <property type="protein sequence ID" value="TWT62443.1"/>
    <property type="molecule type" value="Genomic_DNA"/>
</dbReference>
<protein>
    <submittedName>
        <fullName evidence="2">Uncharacterized protein</fullName>
    </submittedName>
</protein>